<protein>
    <recommendedName>
        <fullName evidence="4">Lipoprotein</fullName>
    </recommendedName>
</protein>
<evidence type="ECO:0000313" key="2">
    <source>
        <dbReference type="EMBL" id="GGH19414.1"/>
    </source>
</evidence>
<proteinExistence type="predicted"/>
<reference evidence="2" key="1">
    <citation type="journal article" date="2014" name="Int. J. Syst. Evol. Microbiol.">
        <title>Complete genome sequence of Corynebacterium casei LMG S-19264T (=DSM 44701T), isolated from a smear-ripened cheese.</title>
        <authorList>
            <consortium name="US DOE Joint Genome Institute (JGI-PGF)"/>
            <person name="Walter F."/>
            <person name="Albersmeier A."/>
            <person name="Kalinowski J."/>
            <person name="Ruckert C."/>
        </authorList>
    </citation>
    <scope>NUCLEOTIDE SEQUENCE</scope>
    <source>
        <strain evidence="2">CGMCC 1.12214</strain>
    </source>
</reference>
<accession>A0A917I6F1</accession>
<dbReference type="AlphaFoldDB" id="A0A917I6F1"/>
<dbReference type="Proteomes" id="UP000603912">
    <property type="component" value="Unassembled WGS sequence"/>
</dbReference>
<comment type="caution">
    <text evidence="2">The sequence shown here is derived from an EMBL/GenBank/DDBJ whole genome shotgun (WGS) entry which is preliminary data.</text>
</comment>
<organism evidence="2 3">
    <name type="scientific">Alsobacter metallidurans</name>
    <dbReference type="NCBI Taxonomy" id="340221"/>
    <lineage>
        <taxon>Bacteria</taxon>
        <taxon>Pseudomonadati</taxon>
        <taxon>Pseudomonadota</taxon>
        <taxon>Alphaproteobacteria</taxon>
        <taxon>Hyphomicrobiales</taxon>
        <taxon>Alsobacteraceae</taxon>
        <taxon>Alsobacter</taxon>
    </lineage>
</organism>
<evidence type="ECO:0000313" key="3">
    <source>
        <dbReference type="Proteomes" id="UP000603912"/>
    </source>
</evidence>
<name>A0A917I6F1_9HYPH</name>
<keyword evidence="1" id="KW-0732">Signal</keyword>
<keyword evidence="3" id="KW-1185">Reference proteome</keyword>
<gene>
    <name evidence="2" type="ORF">GCM10007036_22300</name>
</gene>
<evidence type="ECO:0008006" key="4">
    <source>
        <dbReference type="Google" id="ProtNLM"/>
    </source>
</evidence>
<reference evidence="2" key="2">
    <citation type="submission" date="2020-09" db="EMBL/GenBank/DDBJ databases">
        <authorList>
            <person name="Sun Q."/>
            <person name="Zhou Y."/>
        </authorList>
    </citation>
    <scope>NUCLEOTIDE SEQUENCE</scope>
    <source>
        <strain evidence="2">CGMCC 1.12214</strain>
    </source>
</reference>
<evidence type="ECO:0000256" key="1">
    <source>
        <dbReference type="SAM" id="SignalP"/>
    </source>
</evidence>
<feature type="signal peptide" evidence="1">
    <location>
        <begin position="1"/>
        <end position="19"/>
    </location>
</feature>
<dbReference type="EMBL" id="BMES01000002">
    <property type="protein sequence ID" value="GGH19414.1"/>
    <property type="molecule type" value="Genomic_DNA"/>
</dbReference>
<sequence length="67" mass="6806">MLAAMGLAGCAPAPPAYLAAPMIATPSVRPVRADPVTAGLGRFEIVEPKGWDALNRNVTPKGGSHAP</sequence>
<feature type="chain" id="PRO_5037103231" description="Lipoprotein" evidence="1">
    <location>
        <begin position="20"/>
        <end position="67"/>
    </location>
</feature>